<evidence type="ECO:0000313" key="7">
    <source>
        <dbReference type="Proteomes" id="UP000022910"/>
    </source>
</evidence>
<accession>A0A015I9G2</accession>
<organism evidence="6 7">
    <name type="scientific">Rhizophagus irregularis (strain DAOM 197198w)</name>
    <name type="common">Glomus intraradices</name>
    <dbReference type="NCBI Taxonomy" id="1432141"/>
    <lineage>
        <taxon>Eukaryota</taxon>
        <taxon>Fungi</taxon>
        <taxon>Fungi incertae sedis</taxon>
        <taxon>Mucoromycota</taxon>
        <taxon>Glomeromycotina</taxon>
        <taxon>Glomeromycetes</taxon>
        <taxon>Glomerales</taxon>
        <taxon>Glomeraceae</taxon>
        <taxon>Rhizophagus</taxon>
    </lineage>
</organism>
<dbReference type="EMBL" id="JEMT01028744">
    <property type="protein sequence ID" value="EXX53832.1"/>
    <property type="molecule type" value="Genomic_DNA"/>
</dbReference>
<dbReference type="SUPFAM" id="SSF53098">
    <property type="entry name" value="Ribonuclease H-like"/>
    <property type="match status" value="1"/>
</dbReference>
<protein>
    <recommendedName>
        <fullName evidence="8">Zinc finger bed domain-containing protein ricesleeper 2-like</fullName>
    </recommendedName>
</protein>
<dbReference type="GO" id="GO:0005634">
    <property type="term" value="C:nucleus"/>
    <property type="evidence" value="ECO:0007669"/>
    <property type="project" value="UniProtKB-SubCell"/>
</dbReference>
<evidence type="ECO:0000256" key="3">
    <source>
        <dbReference type="ARBA" id="ARBA00022771"/>
    </source>
</evidence>
<dbReference type="OMA" id="CELNAYL"/>
<dbReference type="STRING" id="1432141.A0A015I9G2"/>
<keyword evidence="3" id="KW-0863">Zinc-finger</keyword>
<keyword evidence="4" id="KW-0862">Zinc</keyword>
<dbReference type="GO" id="GO:0008270">
    <property type="term" value="F:zinc ion binding"/>
    <property type="evidence" value="ECO:0007669"/>
    <property type="project" value="UniProtKB-KW"/>
</dbReference>
<dbReference type="PANTHER" id="PTHR46481:SF10">
    <property type="entry name" value="ZINC FINGER BED DOMAIN-CONTAINING PROTEIN 39"/>
    <property type="match status" value="1"/>
</dbReference>
<dbReference type="Proteomes" id="UP000022910">
    <property type="component" value="Unassembled WGS sequence"/>
</dbReference>
<comment type="caution">
    <text evidence="6">The sequence shown here is derived from an EMBL/GenBank/DDBJ whole genome shotgun (WGS) entry which is preliminary data.</text>
</comment>
<sequence>MIAKFDPRYRFHNRHTLKDNIIDLFEEKLEVVKLAVQRIPGKVALTSDMWTASNSSSFLSLTIHYVDSSWKLKNFLLDIIPIEVRHSGYNMANAIMEVLREFGLAEKTLALTTDNASSMITCGVFIVEELEEEFQNLDFAHYRCAAHILNLAVNKGLNLISGSVKKVRSLMSYIKSSQPVRDSLKTLCKVKGIEYLAPELDVNTRWNSTFYMLEKWKRMEPALNLLAADDPNVRRRYLDDVDRVNVDDTMVLFKPNRTCNLPPFSI</sequence>
<evidence type="ECO:0000256" key="2">
    <source>
        <dbReference type="ARBA" id="ARBA00022723"/>
    </source>
</evidence>
<reference evidence="6 7" key="1">
    <citation type="submission" date="2014-02" db="EMBL/GenBank/DDBJ databases">
        <title>Single nucleus genome sequencing reveals high similarity among nuclei of an endomycorrhizal fungus.</title>
        <authorList>
            <person name="Lin K."/>
            <person name="Geurts R."/>
            <person name="Zhang Z."/>
            <person name="Limpens E."/>
            <person name="Saunders D.G."/>
            <person name="Mu D."/>
            <person name="Pang E."/>
            <person name="Cao H."/>
            <person name="Cha H."/>
            <person name="Lin T."/>
            <person name="Zhou Q."/>
            <person name="Shang Y."/>
            <person name="Li Y."/>
            <person name="Ivanov S."/>
            <person name="Sharma T."/>
            <person name="Velzen R.V."/>
            <person name="Ruijter N.D."/>
            <person name="Aanen D.K."/>
            <person name="Win J."/>
            <person name="Kamoun S."/>
            <person name="Bisseling T."/>
            <person name="Huang S."/>
        </authorList>
    </citation>
    <scope>NUCLEOTIDE SEQUENCE [LARGE SCALE GENOMIC DNA]</scope>
    <source>
        <strain evidence="7">DAOM197198w</strain>
    </source>
</reference>
<dbReference type="AlphaFoldDB" id="A0A015I9G2"/>
<keyword evidence="2" id="KW-0479">Metal-binding</keyword>
<evidence type="ECO:0000256" key="4">
    <source>
        <dbReference type="ARBA" id="ARBA00022833"/>
    </source>
</evidence>
<comment type="subcellular location">
    <subcellularLocation>
        <location evidence="1">Nucleus</location>
    </subcellularLocation>
</comment>
<proteinExistence type="predicted"/>
<name>A0A015I9G2_RHIIW</name>
<gene>
    <name evidence="6" type="ORF">RirG_240240</name>
</gene>
<dbReference type="PANTHER" id="PTHR46481">
    <property type="entry name" value="ZINC FINGER BED DOMAIN-CONTAINING PROTEIN 4"/>
    <property type="match status" value="1"/>
</dbReference>
<keyword evidence="7" id="KW-1185">Reference proteome</keyword>
<dbReference type="InterPro" id="IPR052035">
    <property type="entry name" value="ZnF_BED_domain_contain"/>
</dbReference>
<evidence type="ECO:0000256" key="5">
    <source>
        <dbReference type="ARBA" id="ARBA00023242"/>
    </source>
</evidence>
<keyword evidence="5" id="KW-0539">Nucleus</keyword>
<dbReference type="HOGENOM" id="CLU_009123_12_0_1"/>
<evidence type="ECO:0000256" key="1">
    <source>
        <dbReference type="ARBA" id="ARBA00004123"/>
    </source>
</evidence>
<dbReference type="InterPro" id="IPR012337">
    <property type="entry name" value="RNaseH-like_sf"/>
</dbReference>
<evidence type="ECO:0008006" key="8">
    <source>
        <dbReference type="Google" id="ProtNLM"/>
    </source>
</evidence>
<evidence type="ECO:0000313" key="6">
    <source>
        <dbReference type="EMBL" id="EXX53832.1"/>
    </source>
</evidence>